<gene>
    <name evidence="5" type="ORF">SAMN05421830_104108</name>
</gene>
<dbReference type="PANTHER" id="PTHR42855:SF2">
    <property type="entry name" value="DRUG RESISTANCE ABC TRANSPORTER,ATP-BINDING PROTEIN"/>
    <property type="match status" value="1"/>
</dbReference>
<dbReference type="SMART" id="SM00382">
    <property type="entry name" value="AAA"/>
    <property type="match status" value="2"/>
</dbReference>
<keyword evidence="6" id="KW-1185">Reference proteome</keyword>
<dbReference type="InterPro" id="IPR017871">
    <property type="entry name" value="ABC_transporter-like_CS"/>
</dbReference>
<dbReference type="InterPro" id="IPR003439">
    <property type="entry name" value="ABC_transporter-like_ATP-bd"/>
</dbReference>
<evidence type="ECO:0000313" key="5">
    <source>
        <dbReference type="EMBL" id="SFL63107.1"/>
    </source>
</evidence>
<keyword evidence="3" id="KW-0175">Coiled coil</keyword>
<dbReference type="AlphaFoldDB" id="A0A8G2C2A2"/>
<dbReference type="NCBIfam" id="NF000355">
    <property type="entry name" value="ribo_prot_ABC_F"/>
    <property type="match status" value="1"/>
</dbReference>
<dbReference type="Gene3D" id="3.40.50.300">
    <property type="entry name" value="P-loop containing nucleotide triphosphate hydrolases"/>
    <property type="match status" value="2"/>
</dbReference>
<dbReference type="CDD" id="cd03221">
    <property type="entry name" value="ABCF_EF-3"/>
    <property type="match status" value="2"/>
</dbReference>
<feature type="coiled-coil region" evidence="3">
    <location>
        <begin position="563"/>
        <end position="644"/>
    </location>
</feature>
<feature type="domain" description="ABC transporter" evidence="4">
    <location>
        <begin position="324"/>
        <end position="539"/>
    </location>
</feature>
<name>A0A8G2C2A2_DESNO</name>
<dbReference type="InterPro" id="IPR027417">
    <property type="entry name" value="P-loop_NTPase"/>
</dbReference>
<dbReference type="Proteomes" id="UP000199581">
    <property type="component" value="Unassembled WGS sequence"/>
</dbReference>
<dbReference type="SUPFAM" id="SSF52540">
    <property type="entry name" value="P-loop containing nucleoside triphosphate hydrolases"/>
    <property type="match status" value="2"/>
</dbReference>
<evidence type="ECO:0000256" key="2">
    <source>
        <dbReference type="ARBA" id="ARBA00022840"/>
    </source>
</evidence>
<keyword evidence="2 5" id="KW-0067">ATP-binding</keyword>
<dbReference type="Pfam" id="PF12848">
    <property type="entry name" value="ABC_tran_Xtn"/>
    <property type="match status" value="1"/>
</dbReference>
<dbReference type="PROSITE" id="PS00211">
    <property type="entry name" value="ABC_TRANSPORTER_1"/>
    <property type="match status" value="1"/>
</dbReference>
<reference evidence="5 6" key="1">
    <citation type="submission" date="2016-10" db="EMBL/GenBank/DDBJ databases">
        <authorList>
            <person name="Varghese N."/>
            <person name="Submissions S."/>
        </authorList>
    </citation>
    <scope>NUCLEOTIDE SEQUENCE [LARGE SCALE GENOMIC DNA]</scope>
    <source>
        <strain evidence="5 6">DSM 1741</strain>
    </source>
</reference>
<organism evidence="5 6">
    <name type="scientific">Desulfomicrobium norvegicum (strain DSM 1741 / NCIMB 8310)</name>
    <name type="common">Desulfovibrio baculatus (strain Norway 4)</name>
    <name type="synonym">Desulfovibrio desulfuricans (strain Norway 4)</name>
    <dbReference type="NCBI Taxonomy" id="52561"/>
    <lineage>
        <taxon>Bacteria</taxon>
        <taxon>Pseudomonadati</taxon>
        <taxon>Thermodesulfobacteriota</taxon>
        <taxon>Desulfovibrionia</taxon>
        <taxon>Desulfovibrionales</taxon>
        <taxon>Desulfomicrobiaceae</taxon>
        <taxon>Desulfomicrobium</taxon>
    </lineage>
</organism>
<dbReference type="Pfam" id="PF00005">
    <property type="entry name" value="ABC_tran"/>
    <property type="match status" value="2"/>
</dbReference>
<accession>A0A8G2C2A2</accession>
<dbReference type="PROSITE" id="PS50893">
    <property type="entry name" value="ABC_TRANSPORTER_2"/>
    <property type="match status" value="2"/>
</dbReference>
<dbReference type="RefSeq" id="WP_092191103.1">
    <property type="nucleotide sequence ID" value="NZ_FOTO01000004.1"/>
</dbReference>
<dbReference type="InterPro" id="IPR032781">
    <property type="entry name" value="ABC_tran_Xtn"/>
</dbReference>
<evidence type="ECO:0000313" key="6">
    <source>
        <dbReference type="Proteomes" id="UP000199581"/>
    </source>
</evidence>
<dbReference type="FunFam" id="3.40.50.300:FF:000011">
    <property type="entry name" value="Putative ABC transporter ATP-binding component"/>
    <property type="match status" value="1"/>
</dbReference>
<dbReference type="InterPro" id="IPR051309">
    <property type="entry name" value="ABCF_ATPase"/>
</dbReference>
<evidence type="ECO:0000256" key="3">
    <source>
        <dbReference type="SAM" id="Coils"/>
    </source>
</evidence>
<keyword evidence="1" id="KW-0547">Nucleotide-binding</keyword>
<dbReference type="InterPro" id="IPR003593">
    <property type="entry name" value="AAA+_ATPase"/>
</dbReference>
<dbReference type="GO" id="GO:0005524">
    <property type="term" value="F:ATP binding"/>
    <property type="evidence" value="ECO:0007669"/>
    <property type="project" value="UniProtKB-KW"/>
</dbReference>
<feature type="domain" description="ABC transporter" evidence="4">
    <location>
        <begin position="4"/>
        <end position="254"/>
    </location>
</feature>
<comment type="caution">
    <text evidence="5">The sequence shown here is derived from an EMBL/GenBank/DDBJ whole genome shotgun (WGS) entry which is preliminary data.</text>
</comment>
<proteinExistence type="predicted"/>
<dbReference type="PANTHER" id="PTHR42855">
    <property type="entry name" value="ABC TRANSPORTER ATP-BINDING SUBUNIT"/>
    <property type="match status" value="1"/>
</dbReference>
<evidence type="ECO:0000259" key="4">
    <source>
        <dbReference type="PROSITE" id="PS50893"/>
    </source>
</evidence>
<dbReference type="OrthoDB" id="9808609at2"/>
<sequence>MSKITVQAVSKAYSGVDLFMGLSMEVHSGTRLALVGPNGCGKSTLLRIMAGETAPDSGKVTVPKGSQIGFVRQELGAVDLAKPLQEFVLEVLPSWGEFWTQWRAALDRGDEAALIRLHDRQEELEHQYGYNPEHRAHAILSGLGFAPSVFSRPVGELSGGWRERAKLARVLVAGADILFLDEPTNHLDLEAVEWLESYVLSFEGVLVFVAHDRYFLDRVANKVLFLGGEKPFLRDGNFTQFLEWNAERNDQIRRQADKLRTEIGKKQAFVDRFRAKATKAKQAQSRLGQIGKLQNELQTLTPETRARTLSFSWPEPERGNQTVLSAVELSFSFPDSALFSDLSFNIYRGQKIGLVGPNGRGKSTLIKLITGQLKPSQGRINMGSSIVTGYFSQHQTDIVRPTFTVMSEIKRLASPSCTDLQLKSALGLFMLGERYWEKKVEDLSGGEKNRLVLSTLFLSRANFLILDEPTNHLDMESREALMDALSAYQGTMLVVAHDRYLLSEVVSEIWELHADGIEVHQCGFDEYHARKKAREAQEQEKPDMTRAVRNEQKLKKREQAEMRNRIYQQLKPLRKKYEKLEAELEANLVEQETLETRLADPATYEDVVLSRELGQRFAALQDRAEELMSDLAYLEKELQELEIQRDA</sequence>
<evidence type="ECO:0000256" key="1">
    <source>
        <dbReference type="ARBA" id="ARBA00022741"/>
    </source>
</evidence>
<dbReference type="GO" id="GO:0016887">
    <property type="term" value="F:ATP hydrolysis activity"/>
    <property type="evidence" value="ECO:0007669"/>
    <property type="project" value="InterPro"/>
</dbReference>
<protein>
    <submittedName>
        <fullName evidence="5">ATP-binding cassette, subfamily F, member 3</fullName>
    </submittedName>
</protein>
<dbReference type="EMBL" id="FOTO01000004">
    <property type="protein sequence ID" value="SFL63107.1"/>
    <property type="molecule type" value="Genomic_DNA"/>
</dbReference>